<keyword evidence="2" id="KW-1185">Reference proteome</keyword>
<evidence type="ECO:0000313" key="2">
    <source>
        <dbReference type="Proteomes" id="UP000765509"/>
    </source>
</evidence>
<organism evidence="1 2">
    <name type="scientific">Austropuccinia psidii MF-1</name>
    <dbReference type="NCBI Taxonomy" id="1389203"/>
    <lineage>
        <taxon>Eukaryota</taxon>
        <taxon>Fungi</taxon>
        <taxon>Dikarya</taxon>
        <taxon>Basidiomycota</taxon>
        <taxon>Pucciniomycotina</taxon>
        <taxon>Pucciniomycetes</taxon>
        <taxon>Pucciniales</taxon>
        <taxon>Sphaerophragmiaceae</taxon>
        <taxon>Austropuccinia</taxon>
    </lineage>
</organism>
<dbReference type="AlphaFoldDB" id="A0A9Q3DWV9"/>
<dbReference type="Proteomes" id="UP000765509">
    <property type="component" value="Unassembled WGS sequence"/>
</dbReference>
<evidence type="ECO:0000313" key="1">
    <source>
        <dbReference type="EMBL" id="MBW0509403.1"/>
    </source>
</evidence>
<protein>
    <submittedName>
        <fullName evidence="1">Uncharacterized protein</fullName>
    </submittedName>
</protein>
<comment type="caution">
    <text evidence="1">The sequence shown here is derived from an EMBL/GenBank/DDBJ whole genome shotgun (WGS) entry which is preliminary data.</text>
</comment>
<dbReference type="EMBL" id="AVOT02020927">
    <property type="protein sequence ID" value="MBW0509403.1"/>
    <property type="molecule type" value="Genomic_DNA"/>
</dbReference>
<accession>A0A9Q3DWV9</accession>
<sequence length="140" mass="15861">MPNSRTIYQVIKNQLSKSSWPSIIHHANTIFCQTTSLRDINQHAIELGEAVEAIKNKIGPLDGNKFITVSLFFSVPHLQEQITAVLDTRISASPLMPIHSEDILDMIWQISNTLTRYTSDGPIDLSRIESAKKDFKQDER</sequence>
<name>A0A9Q3DWV9_9BASI</name>
<proteinExistence type="predicted"/>
<gene>
    <name evidence="1" type="ORF">O181_049118</name>
</gene>
<reference evidence="1" key="1">
    <citation type="submission" date="2021-03" db="EMBL/GenBank/DDBJ databases">
        <title>Draft genome sequence of rust myrtle Austropuccinia psidii MF-1, a brazilian biotype.</title>
        <authorList>
            <person name="Quecine M.C."/>
            <person name="Pachon D.M.R."/>
            <person name="Bonatelli M.L."/>
            <person name="Correr F.H."/>
            <person name="Franceschini L.M."/>
            <person name="Leite T.F."/>
            <person name="Margarido G.R.A."/>
            <person name="Almeida C.A."/>
            <person name="Ferrarezi J.A."/>
            <person name="Labate C.A."/>
        </authorList>
    </citation>
    <scope>NUCLEOTIDE SEQUENCE</scope>
    <source>
        <strain evidence="1">MF-1</strain>
    </source>
</reference>